<evidence type="ECO:0000313" key="2">
    <source>
        <dbReference type="Proteomes" id="UP000094570"/>
    </source>
</evidence>
<dbReference type="OrthoDB" id="43668at2"/>
<keyword evidence="2" id="KW-1185">Reference proteome</keyword>
<accession>A0A1E3G567</accession>
<name>A0A1E3G567_9BACT</name>
<dbReference type="RefSeq" id="WP_069292290.1">
    <property type="nucleotide sequence ID" value="NZ_CP140110.1"/>
</dbReference>
<dbReference type="Gene3D" id="3.40.50.10610">
    <property type="entry name" value="ABC-type transport auxiliary lipoprotein component"/>
    <property type="match status" value="1"/>
</dbReference>
<dbReference type="Proteomes" id="UP000094570">
    <property type="component" value="Unassembled WGS sequence"/>
</dbReference>
<gene>
    <name evidence="1" type="ORF">A4H02_01055</name>
</gene>
<protein>
    <submittedName>
        <fullName evidence="1">Uncharacterized protein</fullName>
    </submittedName>
</protein>
<comment type="caution">
    <text evidence="1">The sequence shown here is derived from an EMBL/GenBank/DDBJ whole genome shotgun (WGS) entry which is preliminary data.</text>
</comment>
<reference evidence="2" key="1">
    <citation type="submission" date="2016-04" db="EMBL/GenBank/DDBJ databases">
        <title>The genome sequence project of a novel Fervidobacterium isolate from a hot spring in Thailand.</title>
        <authorList>
            <person name="Gonzalez J.M."/>
            <person name="Cuecas A."/>
            <person name="Kanoksilapatham W."/>
        </authorList>
    </citation>
    <scope>NUCLEOTIDE SEQUENCE [LARGE SCALE GENOMIC DNA]</scope>
    <source>
        <strain evidence="2">FC2004</strain>
    </source>
</reference>
<sequence>MRALPFKKTVVLLLMTFILANVAVYGAGGITVTEKIKLVILPGKVGTGWNMDAIDSLMAILEEQALELGRFQLFSRSDIQAIMKERNLSEFGVSEAIEIGKLGGSKYALLLSLEELSASWDSKNSRYNAISRYTIRLYNVENGELLASKFLQSSGSAKESAQKAISDALKATAGSILSFLRETFKLEAYVKSVTGDTVMLAGVDPKLARIGYIFQIETDTGVGYVKVVSYNKAEGTLVTKFMYGERPNVYDVAQEYPTLPGHGGLALSLFYGMPGLGLSVWSDAMEGTPVGFYLGLGTFLGTFGSETPVYFNIGANFKFLELGRIGASVNAGLSILGLADLESGRFKKYIFGLFGGGILTYEFNPQFGIFLGGGYTLYLESESGMYVQLGVYF</sequence>
<evidence type="ECO:0000313" key="1">
    <source>
        <dbReference type="EMBL" id="ODN31379.1"/>
    </source>
</evidence>
<dbReference type="EMBL" id="LWAF01000001">
    <property type="protein sequence ID" value="ODN31379.1"/>
    <property type="molecule type" value="Genomic_DNA"/>
</dbReference>
<dbReference type="STRING" id="1008305.A4H02_01055"/>
<organism evidence="1 2">
    <name type="scientific">Fervidobacterium thailandense</name>
    <dbReference type="NCBI Taxonomy" id="1008305"/>
    <lineage>
        <taxon>Bacteria</taxon>
        <taxon>Thermotogati</taxon>
        <taxon>Thermotogota</taxon>
        <taxon>Thermotogae</taxon>
        <taxon>Thermotogales</taxon>
        <taxon>Fervidobacteriaceae</taxon>
        <taxon>Fervidobacterium</taxon>
    </lineage>
</organism>
<dbReference type="AlphaFoldDB" id="A0A1E3G567"/>
<proteinExistence type="predicted"/>